<reference evidence="1" key="1">
    <citation type="journal article" date="2022" name="Int. J. Mol. Sci.">
        <title>Draft Genome of Tanacetum Coccineum: Genomic Comparison of Closely Related Tanacetum-Family Plants.</title>
        <authorList>
            <person name="Yamashiro T."/>
            <person name="Shiraishi A."/>
            <person name="Nakayama K."/>
            <person name="Satake H."/>
        </authorList>
    </citation>
    <scope>NUCLEOTIDE SEQUENCE</scope>
</reference>
<proteinExistence type="predicted"/>
<evidence type="ECO:0000313" key="2">
    <source>
        <dbReference type="Proteomes" id="UP001151760"/>
    </source>
</evidence>
<protein>
    <submittedName>
        <fullName evidence="1">Uncharacterized protein</fullName>
    </submittedName>
</protein>
<dbReference type="EMBL" id="BQNB010010457">
    <property type="protein sequence ID" value="GJS77567.1"/>
    <property type="molecule type" value="Genomic_DNA"/>
</dbReference>
<name>A0ABQ4YJ81_9ASTR</name>
<gene>
    <name evidence="1" type="ORF">Tco_0727448</name>
</gene>
<comment type="caution">
    <text evidence="1">The sequence shown here is derived from an EMBL/GenBank/DDBJ whole genome shotgun (WGS) entry which is preliminary data.</text>
</comment>
<reference evidence="1" key="2">
    <citation type="submission" date="2022-01" db="EMBL/GenBank/DDBJ databases">
        <authorList>
            <person name="Yamashiro T."/>
            <person name="Shiraishi A."/>
            <person name="Satake H."/>
            <person name="Nakayama K."/>
        </authorList>
    </citation>
    <scope>NUCLEOTIDE SEQUENCE</scope>
</reference>
<accession>A0ABQ4YJ81</accession>
<keyword evidence="2" id="KW-1185">Reference proteome</keyword>
<organism evidence="1 2">
    <name type="scientific">Tanacetum coccineum</name>
    <dbReference type="NCBI Taxonomy" id="301880"/>
    <lineage>
        <taxon>Eukaryota</taxon>
        <taxon>Viridiplantae</taxon>
        <taxon>Streptophyta</taxon>
        <taxon>Embryophyta</taxon>
        <taxon>Tracheophyta</taxon>
        <taxon>Spermatophyta</taxon>
        <taxon>Magnoliopsida</taxon>
        <taxon>eudicotyledons</taxon>
        <taxon>Gunneridae</taxon>
        <taxon>Pentapetalae</taxon>
        <taxon>asterids</taxon>
        <taxon>campanulids</taxon>
        <taxon>Asterales</taxon>
        <taxon>Asteraceae</taxon>
        <taxon>Asteroideae</taxon>
        <taxon>Anthemideae</taxon>
        <taxon>Anthemidinae</taxon>
        <taxon>Tanacetum</taxon>
    </lineage>
</organism>
<sequence length="314" mass="35568">MHPPVFPQGVAAGPTIEDTSITQADLHPSLTLLQENLFMHSQHQGIYLRQPTKLPTTRSTQKMEPKDHLLITSLAILTLSSFEPKEFQNGRDRRLLVSSLQDEIQRNLKRLNLCRSGSCGMSRFERCTSGSALFHGDRLVLVWSSKNQRSTAIQQQSGINICNVWDAVPNHWNEIAAKKQTIKGVKKEALHTLRQKPGQYICCQNHKLIADIEDDIMDPDTFPFILSFTHCGNKVILRVLRIILVILPEHPSDTKDHLKMEMEMEIPSVKASANSDIIFFFTSAQDGNKLLDDERLSLADDLKKAHDQNQNKSK</sequence>
<evidence type="ECO:0000313" key="1">
    <source>
        <dbReference type="EMBL" id="GJS77567.1"/>
    </source>
</evidence>
<dbReference type="Proteomes" id="UP001151760">
    <property type="component" value="Unassembled WGS sequence"/>
</dbReference>